<sequence>MPRVALVQFCPLPPTYSSPAGETGSELNLQRANSSASQGAELICFPEYFLSGVVSEREHWNLAQYPHSHAHLHDEEAAAASHATAEHWLSNFRSLAKELKVDIAVGTIVERALDQDGNELENAVEIPATETEPARTEKRPVLKNVAHYIDWNGEVAGRYTKRNLWWPEKEYLTAGEEDHQVFETRFGKVGMLICWDLAWPTTFRTLLLHGASLVICPTYWTGTDGGPEGAKHNPDSERVYLESLVVTRAFENECAVVFVNVGAPAGCDPADEGANPEGRIGCSQVTVPFKGRIGGAKGPQEEMVIVDVDLSVLEDARKVYGVRRDLIGKLRDSGELPEWVKA</sequence>
<name>A0A0D6EMA3_SPOSA</name>
<feature type="non-terminal residue" evidence="3">
    <location>
        <position position="1"/>
    </location>
</feature>
<dbReference type="GO" id="GO:0016811">
    <property type="term" value="F:hydrolase activity, acting on carbon-nitrogen (but not peptide) bonds, in linear amides"/>
    <property type="evidence" value="ECO:0007669"/>
    <property type="project" value="TreeGrafter"/>
</dbReference>
<dbReference type="AlphaFoldDB" id="A0A0D6EMA3"/>
<dbReference type="OrthoDB" id="412018at2759"/>
<gene>
    <name evidence="3" type="primary">SPOSA6832_02397</name>
</gene>
<organism evidence="3 4">
    <name type="scientific">Sporidiobolus salmonicolor</name>
    <name type="common">Yeast-like fungus</name>
    <name type="synonym">Sporobolomyces salmonicolor</name>
    <dbReference type="NCBI Taxonomy" id="5005"/>
    <lineage>
        <taxon>Eukaryota</taxon>
        <taxon>Fungi</taxon>
        <taxon>Dikarya</taxon>
        <taxon>Basidiomycota</taxon>
        <taxon>Pucciniomycotina</taxon>
        <taxon>Microbotryomycetes</taxon>
        <taxon>Sporidiobolales</taxon>
        <taxon>Sporidiobolaceae</taxon>
        <taxon>Sporobolomyces</taxon>
    </lineage>
</organism>
<dbReference type="InterPro" id="IPR036526">
    <property type="entry name" value="C-N_Hydrolase_sf"/>
</dbReference>
<dbReference type="Proteomes" id="UP000243876">
    <property type="component" value="Unassembled WGS sequence"/>
</dbReference>
<reference evidence="4" key="1">
    <citation type="submission" date="2015-02" db="EMBL/GenBank/DDBJ databases">
        <authorList>
            <person name="Gon?alves P."/>
        </authorList>
    </citation>
    <scope>NUCLEOTIDE SEQUENCE [LARGE SCALE GENOMIC DNA]</scope>
</reference>
<dbReference type="CDD" id="cd07197">
    <property type="entry name" value="nitrilase"/>
    <property type="match status" value="1"/>
</dbReference>
<dbReference type="InterPro" id="IPR003010">
    <property type="entry name" value="C-N_Hydrolase"/>
</dbReference>
<dbReference type="PANTHER" id="PTHR43674">
    <property type="entry name" value="NITRILASE C965.09-RELATED"/>
    <property type="match status" value="1"/>
</dbReference>
<evidence type="ECO:0000256" key="1">
    <source>
        <dbReference type="ARBA" id="ARBA00022801"/>
    </source>
</evidence>
<dbReference type="SUPFAM" id="SSF56317">
    <property type="entry name" value="Carbon-nitrogen hydrolase"/>
    <property type="match status" value="1"/>
</dbReference>
<feature type="domain" description="CN hydrolase" evidence="2">
    <location>
        <begin position="2"/>
        <end position="312"/>
    </location>
</feature>
<proteinExistence type="predicted"/>
<evidence type="ECO:0000259" key="2">
    <source>
        <dbReference type="PROSITE" id="PS50263"/>
    </source>
</evidence>
<evidence type="ECO:0000313" key="4">
    <source>
        <dbReference type="Proteomes" id="UP000243876"/>
    </source>
</evidence>
<accession>A0A0D6EMA3</accession>
<dbReference type="InterPro" id="IPR050345">
    <property type="entry name" value="Aliph_Amidase/BUP"/>
</dbReference>
<evidence type="ECO:0000313" key="3">
    <source>
        <dbReference type="EMBL" id="CEQ40745.1"/>
    </source>
</evidence>
<dbReference type="Pfam" id="PF00795">
    <property type="entry name" value="CN_hydrolase"/>
    <property type="match status" value="1"/>
</dbReference>
<dbReference type="PROSITE" id="PS50263">
    <property type="entry name" value="CN_HYDROLASE"/>
    <property type="match status" value="1"/>
</dbReference>
<dbReference type="PANTHER" id="PTHR43674:SF16">
    <property type="entry name" value="CARBON-NITROGEN FAMILY, PUTATIVE (AFU_ORTHOLOGUE AFUA_5G02350)-RELATED"/>
    <property type="match status" value="1"/>
</dbReference>
<dbReference type="EMBL" id="CENE01000008">
    <property type="protein sequence ID" value="CEQ40745.1"/>
    <property type="molecule type" value="Genomic_DNA"/>
</dbReference>
<keyword evidence="4" id="KW-1185">Reference proteome</keyword>
<keyword evidence="1" id="KW-0378">Hydrolase</keyword>
<dbReference type="Gene3D" id="3.60.110.10">
    <property type="entry name" value="Carbon-nitrogen hydrolase"/>
    <property type="match status" value="1"/>
</dbReference>
<protein>
    <submittedName>
        <fullName evidence="3">SPOSA6832_02397-mRNA-1:cds</fullName>
    </submittedName>
</protein>